<comment type="function">
    <text evidence="6">Component of the origin recognition complex (ORC) that binds origins of replication. DNA-binding is ATP-dependent. ORC is required to assemble the pre-replication complex necessary to initiate DNA replication.</text>
</comment>
<feature type="compositionally biased region" description="Acidic residues" evidence="7">
    <location>
        <begin position="264"/>
        <end position="278"/>
    </location>
</feature>
<evidence type="ECO:0000313" key="11">
    <source>
        <dbReference type="Proteomes" id="UP001219518"/>
    </source>
</evidence>
<gene>
    <name evidence="10" type="ORF">KUF71_021617</name>
</gene>
<evidence type="ECO:0000256" key="3">
    <source>
        <dbReference type="ARBA" id="ARBA00019080"/>
    </source>
</evidence>
<feature type="domain" description="Origin recognition complex subunit 2 RecA-like" evidence="8">
    <location>
        <begin position="366"/>
        <end position="527"/>
    </location>
</feature>
<comment type="similarity">
    <text evidence="2 6">Belongs to the ORC2 family.</text>
</comment>
<comment type="subunit">
    <text evidence="6">Component of the origin recognition complex (ORC).</text>
</comment>
<evidence type="ECO:0000256" key="1">
    <source>
        <dbReference type="ARBA" id="ARBA00004123"/>
    </source>
</evidence>
<dbReference type="GO" id="GO:0006260">
    <property type="term" value="P:DNA replication"/>
    <property type="evidence" value="ECO:0007669"/>
    <property type="project" value="UniProtKB-UniRule"/>
</dbReference>
<evidence type="ECO:0000256" key="2">
    <source>
        <dbReference type="ARBA" id="ARBA00007421"/>
    </source>
</evidence>
<evidence type="ECO:0000256" key="4">
    <source>
        <dbReference type="ARBA" id="ARBA00022705"/>
    </source>
</evidence>
<feature type="domain" description="Origin recognition complex subunit 2 winged-helix" evidence="9">
    <location>
        <begin position="583"/>
        <end position="642"/>
    </location>
</feature>
<dbReference type="Pfam" id="PF04084">
    <property type="entry name" value="RecA-like_ORC2"/>
    <property type="match status" value="1"/>
</dbReference>
<dbReference type="AlphaFoldDB" id="A0AAE1GZQ8"/>
<feature type="region of interest" description="Disordered" evidence="7">
    <location>
        <begin position="102"/>
        <end position="125"/>
    </location>
</feature>
<dbReference type="EMBL" id="JAHWGI010000289">
    <property type="protein sequence ID" value="KAK3912047.1"/>
    <property type="molecule type" value="Genomic_DNA"/>
</dbReference>
<dbReference type="InterPro" id="IPR056773">
    <property type="entry name" value="WHD_ORC2"/>
</dbReference>
<feature type="compositionally biased region" description="Acidic residues" evidence="7">
    <location>
        <begin position="245"/>
        <end position="256"/>
    </location>
</feature>
<reference evidence="10" key="1">
    <citation type="submission" date="2021-07" db="EMBL/GenBank/DDBJ databases">
        <authorList>
            <person name="Catto M.A."/>
            <person name="Jacobson A."/>
            <person name="Kennedy G."/>
            <person name="Labadie P."/>
            <person name="Hunt B.G."/>
            <person name="Srinivasan R."/>
        </authorList>
    </citation>
    <scope>NUCLEOTIDE SEQUENCE</scope>
    <source>
        <strain evidence="10">PL_HMW_Pooled</strain>
        <tissue evidence="10">Head</tissue>
    </source>
</reference>
<keyword evidence="11" id="KW-1185">Reference proteome</keyword>
<dbReference type="Proteomes" id="UP001219518">
    <property type="component" value="Unassembled WGS sequence"/>
</dbReference>
<dbReference type="InterPro" id="IPR007220">
    <property type="entry name" value="ORC2"/>
</dbReference>
<accession>A0AAE1GZQ8</accession>
<comment type="caution">
    <text evidence="10">The sequence shown here is derived from an EMBL/GenBank/DDBJ whole genome shotgun (WGS) entry which is preliminary data.</text>
</comment>
<dbReference type="PANTHER" id="PTHR14052">
    <property type="entry name" value="ORIGIN RECOGNITION COMPLEX SUBUNIT 2"/>
    <property type="match status" value="1"/>
</dbReference>
<name>A0AAE1GZQ8_9NEOP</name>
<evidence type="ECO:0000256" key="5">
    <source>
        <dbReference type="ARBA" id="ARBA00023242"/>
    </source>
</evidence>
<feature type="compositionally biased region" description="Polar residues" evidence="7">
    <location>
        <begin position="196"/>
        <end position="220"/>
    </location>
</feature>
<reference evidence="10" key="2">
    <citation type="journal article" date="2023" name="BMC Genomics">
        <title>Pest status, molecular evolution, and epigenetic factors derived from the genome assembly of Frankliniella fusca, a thysanopteran phytovirus vector.</title>
        <authorList>
            <person name="Catto M.A."/>
            <person name="Labadie P.E."/>
            <person name="Jacobson A.L."/>
            <person name="Kennedy G.G."/>
            <person name="Srinivasan R."/>
            <person name="Hunt B.G."/>
        </authorList>
    </citation>
    <scope>NUCLEOTIDE SEQUENCE</scope>
    <source>
        <strain evidence="10">PL_HMW_Pooled</strain>
    </source>
</reference>
<sequence length="658" mass="73554">MDPSQPSRTLRRRKVTVRFVEDVDICIMPTAVESRRQDGKENARKKTLERKEVASCTSSSGRRKSLRQANESCSSHKEGNLMKIDEEMLPEEFTERLSKPSALLGEDNDDGPVQVGFQTPRKRKSMVLKAQESASKYSSPCKPLDCTTPCKTPRRGSEAVLNTPNRRVSIGGIIGATPSKGEGTPTKSVLRKRETTCGTPKAQVSLQMQDSNSQSLQKKQSVIDKTPGRLRAQTRNMIAKTVVEADSDDGDFSSDEESFKPSDESSESSCDESTDEDDSPHKDVFREKDKKFCAPTASLASSSKVTRRAVKEEKDFEISTDIYFETQSAKQITSNNTLSRLKTPRLEQDMLLKLLGDVETLHHDPISNLSNAHRSYVEQWLFSLWEGYSILLYGLGSKRHILHAFQQDVLANSNVLIVNGFFPGVTIKNVVDDILTELLEVKDVPANLLECVDMIESFQSKRNSDPIYLLVNNIDGATFRNDKAQAVFSHLAQISKVHLVASIDHINAPLLWDQAKLRRFNFIWWDVTTFVAYAAETSFESSLLIQQSGALALSSLNSVFKSLIPNAKKVFLLIAKNQLENAKNQSFSGISFQDLYWKCRSAFLASSDRVLRAQLTEFLDHHLLKARRGADGVETLMIPIENAILSQFLESQENEGAS</sequence>
<keyword evidence="4 6" id="KW-0235">DNA replication</keyword>
<dbReference type="GO" id="GO:0003688">
    <property type="term" value="F:DNA replication origin binding"/>
    <property type="evidence" value="ECO:0007669"/>
    <property type="project" value="UniProtKB-UniRule"/>
</dbReference>
<evidence type="ECO:0000259" key="8">
    <source>
        <dbReference type="Pfam" id="PF04084"/>
    </source>
</evidence>
<dbReference type="Pfam" id="PF24882">
    <property type="entry name" value="WHD_ORC2"/>
    <property type="match status" value="1"/>
</dbReference>
<organism evidence="10 11">
    <name type="scientific">Frankliniella fusca</name>
    <dbReference type="NCBI Taxonomy" id="407009"/>
    <lineage>
        <taxon>Eukaryota</taxon>
        <taxon>Metazoa</taxon>
        <taxon>Ecdysozoa</taxon>
        <taxon>Arthropoda</taxon>
        <taxon>Hexapoda</taxon>
        <taxon>Insecta</taxon>
        <taxon>Pterygota</taxon>
        <taxon>Neoptera</taxon>
        <taxon>Paraneoptera</taxon>
        <taxon>Thysanoptera</taxon>
        <taxon>Terebrantia</taxon>
        <taxon>Thripoidea</taxon>
        <taxon>Thripidae</taxon>
        <taxon>Frankliniella</taxon>
    </lineage>
</organism>
<feature type="region of interest" description="Disordered" evidence="7">
    <location>
        <begin position="169"/>
        <end position="287"/>
    </location>
</feature>
<dbReference type="PANTHER" id="PTHR14052:SF0">
    <property type="entry name" value="ORIGIN RECOGNITION COMPLEX SUBUNIT 2"/>
    <property type="match status" value="1"/>
</dbReference>
<comment type="subcellular location">
    <subcellularLocation>
        <location evidence="1 6">Nucleus</location>
    </subcellularLocation>
</comment>
<keyword evidence="5 6" id="KW-0539">Nucleus</keyword>
<evidence type="ECO:0000259" key="9">
    <source>
        <dbReference type="Pfam" id="PF24882"/>
    </source>
</evidence>
<proteinExistence type="inferred from homology"/>
<evidence type="ECO:0000256" key="7">
    <source>
        <dbReference type="SAM" id="MobiDB-lite"/>
    </source>
</evidence>
<evidence type="ECO:0000313" key="10">
    <source>
        <dbReference type="EMBL" id="KAK3912047.1"/>
    </source>
</evidence>
<dbReference type="InterPro" id="IPR056772">
    <property type="entry name" value="RecA-like_ORC2"/>
</dbReference>
<dbReference type="GO" id="GO:0005664">
    <property type="term" value="C:nuclear origin of replication recognition complex"/>
    <property type="evidence" value="ECO:0007669"/>
    <property type="project" value="UniProtKB-UniRule"/>
</dbReference>
<evidence type="ECO:0000256" key="6">
    <source>
        <dbReference type="RuleBase" id="RU368084"/>
    </source>
</evidence>
<feature type="compositionally biased region" description="Basic and acidic residues" evidence="7">
    <location>
        <begin position="33"/>
        <end position="53"/>
    </location>
</feature>
<protein>
    <recommendedName>
        <fullName evidence="3 6">Origin recognition complex subunit 2</fullName>
    </recommendedName>
</protein>
<feature type="region of interest" description="Disordered" evidence="7">
    <location>
        <begin position="31"/>
        <end position="80"/>
    </location>
</feature>